<keyword evidence="6 10" id="KW-0378">Hydrolase</keyword>
<dbReference type="GO" id="GO:0006189">
    <property type="term" value="P:'de novo' IMP biosynthetic process"/>
    <property type="evidence" value="ECO:0007669"/>
    <property type="project" value="UniProtKB-UniRule"/>
</dbReference>
<evidence type="ECO:0000256" key="2">
    <source>
        <dbReference type="ARBA" id="ARBA00004954"/>
    </source>
</evidence>
<dbReference type="SMART" id="SM00851">
    <property type="entry name" value="MGS"/>
    <property type="match status" value="1"/>
</dbReference>
<dbReference type="SUPFAM" id="SSF53927">
    <property type="entry name" value="Cytidine deaminase-like"/>
    <property type="match status" value="1"/>
</dbReference>
<evidence type="ECO:0000256" key="8">
    <source>
        <dbReference type="ARBA" id="ARBA00050488"/>
    </source>
</evidence>
<comment type="pathway">
    <text evidence="2 10">Purine metabolism; IMP biosynthesis via de novo pathway; 5-formamido-1-(5-phospho-D-ribosyl)imidazole-4-carboxamide from 5-amino-1-(5-phospho-D-ribosyl)imidazole-4-carboxamide (10-formyl THF route): step 1/1.</text>
</comment>
<accession>A0A2N5ZCA4</accession>
<dbReference type="PANTHER" id="PTHR11692">
    <property type="entry name" value="BIFUNCTIONAL PURINE BIOSYNTHESIS PROTEIN PURH"/>
    <property type="match status" value="1"/>
</dbReference>
<dbReference type="InterPro" id="IPR016193">
    <property type="entry name" value="Cytidine_deaminase-like"/>
</dbReference>
<dbReference type="NCBIfam" id="TIGR00355">
    <property type="entry name" value="purH"/>
    <property type="match status" value="1"/>
</dbReference>
<reference evidence="12 13" key="1">
    <citation type="submission" date="2017-11" db="EMBL/GenBank/DDBJ databases">
        <title>Genome-resolved metagenomics identifies genetic mobility, metabolic interactions, and unexpected diversity in perchlorate-reducing communities.</title>
        <authorList>
            <person name="Barnum T.P."/>
            <person name="Figueroa I.A."/>
            <person name="Carlstrom C.I."/>
            <person name="Lucas L.N."/>
            <person name="Engelbrektson A.L."/>
            <person name="Coates J.D."/>
        </authorList>
    </citation>
    <scope>NUCLEOTIDE SEQUENCE [LARGE SCALE GENOMIC DNA]</scope>
    <source>
        <strain evidence="12">BM706</strain>
    </source>
</reference>
<keyword evidence="4 10" id="KW-0808">Transferase</keyword>
<dbReference type="SUPFAM" id="SSF52335">
    <property type="entry name" value="Methylglyoxal synthase-like"/>
    <property type="match status" value="1"/>
</dbReference>
<dbReference type="GO" id="GO:0005829">
    <property type="term" value="C:cytosol"/>
    <property type="evidence" value="ECO:0007669"/>
    <property type="project" value="TreeGrafter"/>
</dbReference>
<dbReference type="EC" id="3.5.4.10" evidence="10"/>
<organism evidence="12 13">
    <name type="scientific">Muiribacterium halophilum</name>
    <dbReference type="NCBI Taxonomy" id="2053465"/>
    <lineage>
        <taxon>Bacteria</taxon>
        <taxon>Candidatus Muiribacteriota</taxon>
        <taxon>Candidatus Muiribacteriia</taxon>
        <taxon>Candidatus Muiribacteriales</taxon>
        <taxon>Candidatus Muiribacteriaceae</taxon>
        <taxon>Candidatus Muiribacterium</taxon>
    </lineage>
</organism>
<dbReference type="Pfam" id="PF01808">
    <property type="entry name" value="AICARFT_IMPCHas"/>
    <property type="match status" value="1"/>
</dbReference>
<comment type="caution">
    <text evidence="12">The sequence shown here is derived from an EMBL/GenBank/DDBJ whole genome shotgun (WGS) entry which is preliminary data.</text>
</comment>
<name>A0A2N5ZCA4_MUIH1</name>
<evidence type="ECO:0000256" key="4">
    <source>
        <dbReference type="ARBA" id="ARBA00022679"/>
    </source>
</evidence>
<comment type="catalytic activity">
    <reaction evidence="8 10">
        <text>(6R)-10-formyltetrahydrofolate + 5-amino-1-(5-phospho-beta-D-ribosyl)imidazole-4-carboxamide = 5-formamido-1-(5-phospho-D-ribosyl)imidazole-4-carboxamide + (6S)-5,6,7,8-tetrahydrofolate</text>
        <dbReference type="Rhea" id="RHEA:22192"/>
        <dbReference type="ChEBI" id="CHEBI:57453"/>
        <dbReference type="ChEBI" id="CHEBI:58467"/>
        <dbReference type="ChEBI" id="CHEBI:58475"/>
        <dbReference type="ChEBI" id="CHEBI:195366"/>
        <dbReference type="EC" id="2.1.2.3"/>
    </reaction>
</comment>
<dbReference type="CDD" id="cd01421">
    <property type="entry name" value="IMPCH"/>
    <property type="match status" value="1"/>
</dbReference>
<dbReference type="UniPathway" id="UPA00074">
    <property type="reaction ID" value="UER00133"/>
</dbReference>
<dbReference type="GO" id="GO:0004643">
    <property type="term" value="F:phosphoribosylaminoimidazolecarboxamide formyltransferase activity"/>
    <property type="evidence" value="ECO:0007669"/>
    <property type="project" value="UniProtKB-UniRule"/>
</dbReference>
<evidence type="ECO:0000256" key="5">
    <source>
        <dbReference type="ARBA" id="ARBA00022755"/>
    </source>
</evidence>
<comment type="similarity">
    <text evidence="3 10">Belongs to the PurH family.</text>
</comment>
<evidence type="ECO:0000256" key="6">
    <source>
        <dbReference type="ARBA" id="ARBA00022801"/>
    </source>
</evidence>
<feature type="domain" description="MGS-like" evidence="11">
    <location>
        <begin position="1"/>
        <end position="146"/>
    </location>
</feature>
<dbReference type="FunFam" id="3.40.50.1380:FF:000001">
    <property type="entry name" value="Bifunctional purine biosynthesis protein PurH"/>
    <property type="match status" value="1"/>
</dbReference>
<proteinExistence type="inferred from homology"/>
<comment type="domain">
    <text evidence="10">The IMP cyclohydrolase activity resides in the N-terminal region.</text>
</comment>
<gene>
    <name evidence="10" type="primary">purH</name>
    <name evidence="12" type="ORF">C0601_10515</name>
</gene>
<keyword evidence="5 10" id="KW-0658">Purine biosynthesis</keyword>
<dbReference type="PROSITE" id="PS51855">
    <property type="entry name" value="MGS"/>
    <property type="match status" value="1"/>
</dbReference>
<keyword evidence="7 10" id="KW-0511">Multifunctional enzyme</keyword>
<dbReference type="AlphaFoldDB" id="A0A2N5ZCA4"/>
<evidence type="ECO:0000256" key="1">
    <source>
        <dbReference type="ARBA" id="ARBA00004844"/>
    </source>
</evidence>
<protein>
    <recommendedName>
        <fullName evidence="10">Bifunctional purine biosynthesis protein PurH</fullName>
    </recommendedName>
    <domain>
        <recommendedName>
            <fullName evidence="10">Phosphoribosylaminoimidazolecarboxamide formyltransferase</fullName>
            <ecNumber evidence="10">2.1.2.3</ecNumber>
        </recommendedName>
        <alternativeName>
            <fullName evidence="10">AICAR transformylase</fullName>
        </alternativeName>
    </domain>
    <domain>
        <recommendedName>
            <fullName evidence="10">IMP cyclohydrolase</fullName>
            <ecNumber evidence="10">3.5.4.10</ecNumber>
        </recommendedName>
        <alternativeName>
            <fullName evidence="10">ATIC</fullName>
        </alternativeName>
        <alternativeName>
            <fullName evidence="10">IMP synthase</fullName>
        </alternativeName>
        <alternativeName>
            <fullName evidence="10">Inosinicase</fullName>
        </alternativeName>
    </domain>
</protein>
<evidence type="ECO:0000313" key="13">
    <source>
        <dbReference type="Proteomes" id="UP000234857"/>
    </source>
</evidence>
<dbReference type="GO" id="GO:0003937">
    <property type="term" value="F:IMP cyclohydrolase activity"/>
    <property type="evidence" value="ECO:0007669"/>
    <property type="project" value="UniProtKB-UniRule"/>
</dbReference>
<dbReference type="PANTHER" id="PTHR11692:SF0">
    <property type="entry name" value="BIFUNCTIONAL PURINE BIOSYNTHESIS PROTEIN ATIC"/>
    <property type="match status" value="1"/>
</dbReference>
<evidence type="ECO:0000313" key="12">
    <source>
        <dbReference type="EMBL" id="PLX16302.1"/>
    </source>
</evidence>
<evidence type="ECO:0000259" key="11">
    <source>
        <dbReference type="PROSITE" id="PS51855"/>
    </source>
</evidence>
<dbReference type="Pfam" id="PF02142">
    <property type="entry name" value="MGS"/>
    <property type="match status" value="1"/>
</dbReference>
<sequence length="500" mass="55877">MINKKQALISVWDKTDLEMIASKLVEKDYGLIATGSTSKYLQEKGFNTKTVKELTGFPEILDGRVKTLHPKVFGGILYNRNLESHKKEIASHEIDSIDIVVCNLYPFEDVLDKGLTEDELIEYIDIGGVSLIRAAAKAGIPVLCEPCQYKEFTQKSSDAMNKDYLRRLAVAAFIRTAEYDSKIANHLSNGEFINLSLEKTKTLRYGENPHQKAHLYKKRGSSISLCDLDQKQGKDLSYNNLMDTDAALNIIKEFMDKNTCVILKHANSCGLAQGENRIKVYEKALSGDPMSAFGGIVAVNFEIEEDLAIKMNEHFFEIVIAPAYSEKAIEIFSKKKNLRVLVYKGFDKKVDKAFYDVEGGMLVQDRDWFCEDFTLRCVTNKKPDEKDLEEALFAFKAVKNVKSNAIVMTKDNMLVGMGAGQPSRVDSMELAIKKAGEKSKGSCVASDAFFPFPDAVEKAAQNGVKVIVQPGGSIRDKKVIKKADELGIVMLMTGKRHFKH</sequence>
<dbReference type="Gene3D" id="3.40.140.20">
    <property type="match status" value="2"/>
</dbReference>
<dbReference type="InterPro" id="IPR002695">
    <property type="entry name" value="PurH-like"/>
</dbReference>
<dbReference type="Proteomes" id="UP000234857">
    <property type="component" value="Unassembled WGS sequence"/>
</dbReference>
<comment type="catalytic activity">
    <reaction evidence="9 10">
        <text>IMP + H2O = 5-formamido-1-(5-phospho-D-ribosyl)imidazole-4-carboxamide</text>
        <dbReference type="Rhea" id="RHEA:18445"/>
        <dbReference type="ChEBI" id="CHEBI:15377"/>
        <dbReference type="ChEBI" id="CHEBI:58053"/>
        <dbReference type="ChEBI" id="CHEBI:58467"/>
        <dbReference type="EC" id="3.5.4.10"/>
    </reaction>
</comment>
<dbReference type="InterPro" id="IPR011607">
    <property type="entry name" value="MGS-like_dom"/>
</dbReference>
<evidence type="ECO:0000256" key="10">
    <source>
        <dbReference type="HAMAP-Rule" id="MF_00139"/>
    </source>
</evidence>
<dbReference type="FunFam" id="3.40.140.20:FF:000001">
    <property type="entry name" value="Bifunctional purine biosynthesis protein PurH"/>
    <property type="match status" value="1"/>
</dbReference>
<dbReference type="InterPro" id="IPR036914">
    <property type="entry name" value="MGS-like_dom_sf"/>
</dbReference>
<dbReference type="EC" id="2.1.2.3" evidence="10"/>
<comment type="pathway">
    <text evidence="1 10">Purine metabolism; IMP biosynthesis via de novo pathway; IMP from 5-formamido-1-(5-phospho-D-ribosyl)imidazole-4-carboxamide: step 1/1.</text>
</comment>
<dbReference type="PIRSF" id="PIRSF000414">
    <property type="entry name" value="AICARFT_IMPCHas"/>
    <property type="match status" value="1"/>
</dbReference>
<dbReference type="SMART" id="SM00798">
    <property type="entry name" value="AICARFT_IMPCHas"/>
    <property type="match status" value="1"/>
</dbReference>
<dbReference type="EMBL" id="PKTG01000118">
    <property type="protein sequence ID" value="PLX16302.1"/>
    <property type="molecule type" value="Genomic_DNA"/>
</dbReference>
<dbReference type="HAMAP" id="MF_00139">
    <property type="entry name" value="PurH"/>
    <property type="match status" value="1"/>
</dbReference>
<dbReference type="Gene3D" id="3.40.50.1380">
    <property type="entry name" value="Methylglyoxal synthase-like domain"/>
    <property type="match status" value="1"/>
</dbReference>
<dbReference type="NCBIfam" id="NF002049">
    <property type="entry name" value="PRK00881.1"/>
    <property type="match status" value="1"/>
</dbReference>
<evidence type="ECO:0000256" key="9">
    <source>
        <dbReference type="ARBA" id="ARBA00050687"/>
    </source>
</evidence>
<dbReference type="InterPro" id="IPR024051">
    <property type="entry name" value="AICAR_Tfase_dup_dom_sf"/>
</dbReference>
<evidence type="ECO:0000256" key="7">
    <source>
        <dbReference type="ARBA" id="ARBA00023268"/>
    </source>
</evidence>
<evidence type="ECO:0000256" key="3">
    <source>
        <dbReference type="ARBA" id="ARBA00007667"/>
    </source>
</evidence>